<evidence type="ECO:0000313" key="1">
    <source>
        <dbReference type="EMBL" id="KIO01359.1"/>
    </source>
</evidence>
<organism evidence="1 2">
    <name type="scientific">Pisolithus tinctorius Marx 270</name>
    <dbReference type="NCBI Taxonomy" id="870435"/>
    <lineage>
        <taxon>Eukaryota</taxon>
        <taxon>Fungi</taxon>
        <taxon>Dikarya</taxon>
        <taxon>Basidiomycota</taxon>
        <taxon>Agaricomycotina</taxon>
        <taxon>Agaricomycetes</taxon>
        <taxon>Agaricomycetidae</taxon>
        <taxon>Boletales</taxon>
        <taxon>Sclerodermatineae</taxon>
        <taxon>Pisolithaceae</taxon>
        <taxon>Pisolithus</taxon>
    </lineage>
</organism>
<evidence type="ECO:0000313" key="2">
    <source>
        <dbReference type="Proteomes" id="UP000054217"/>
    </source>
</evidence>
<dbReference type="AlphaFoldDB" id="A0A0C3P246"/>
<dbReference type="InParanoid" id="A0A0C3P246"/>
<dbReference type="EMBL" id="KN831988">
    <property type="protein sequence ID" value="KIO01359.1"/>
    <property type="molecule type" value="Genomic_DNA"/>
</dbReference>
<gene>
    <name evidence="1" type="ORF">M404DRAFT_730643</name>
</gene>
<dbReference type="HOGENOM" id="CLU_1496833_0_0_1"/>
<reference evidence="1 2" key="1">
    <citation type="submission" date="2014-04" db="EMBL/GenBank/DDBJ databases">
        <authorList>
            <consortium name="DOE Joint Genome Institute"/>
            <person name="Kuo A."/>
            <person name="Kohler A."/>
            <person name="Costa M.D."/>
            <person name="Nagy L.G."/>
            <person name="Floudas D."/>
            <person name="Copeland A."/>
            <person name="Barry K.W."/>
            <person name="Cichocki N."/>
            <person name="Veneault-Fourrey C."/>
            <person name="LaButti K."/>
            <person name="Lindquist E.A."/>
            <person name="Lipzen A."/>
            <person name="Lundell T."/>
            <person name="Morin E."/>
            <person name="Murat C."/>
            <person name="Sun H."/>
            <person name="Tunlid A."/>
            <person name="Henrissat B."/>
            <person name="Grigoriev I.V."/>
            <person name="Hibbett D.S."/>
            <person name="Martin F."/>
            <person name="Nordberg H.P."/>
            <person name="Cantor M.N."/>
            <person name="Hua S.X."/>
        </authorList>
    </citation>
    <scope>NUCLEOTIDE SEQUENCE [LARGE SCALE GENOMIC DNA]</scope>
    <source>
        <strain evidence="1 2">Marx 270</strain>
    </source>
</reference>
<protein>
    <submittedName>
        <fullName evidence="1">Uncharacterized protein</fullName>
    </submittedName>
</protein>
<dbReference type="Proteomes" id="UP000054217">
    <property type="component" value="Unassembled WGS sequence"/>
</dbReference>
<accession>A0A0C3P246</accession>
<reference evidence="2" key="2">
    <citation type="submission" date="2015-01" db="EMBL/GenBank/DDBJ databases">
        <title>Evolutionary Origins and Diversification of the Mycorrhizal Mutualists.</title>
        <authorList>
            <consortium name="DOE Joint Genome Institute"/>
            <consortium name="Mycorrhizal Genomics Consortium"/>
            <person name="Kohler A."/>
            <person name="Kuo A."/>
            <person name="Nagy L.G."/>
            <person name="Floudas D."/>
            <person name="Copeland A."/>
            <person name="Barry K.W."/>
            <person name="Cichocki N."/>
            <person name="Veneault-Fourrey C."/>
            <person name="LaButti K."/>
            <person name="Lindquist E.A."/>
            <person name="Lipzen A."/>
            <person name="Lundell T."/>
            <person name="Morin E."/>
            <person name="Murat C."/>
            <person name="Riley R."/>
            <person name="Ohm R."/>
            <person name="Sun H."/>
            <person name="Tunlid A."/>
            <person name="Henrissat B."/>
            <person name="Grigoriev I.V."/>
            <person name="Hibbett D.S."/>
            <person name="Martin F."/>
        </authorList>
    </citation>
    <scope>NUCLEOTIDE SEQUENCE [LARGE SCALE GENOMIC DNA]</scope>
    <source>
        <strain evidence="2">Marx 270</strain>
    </source>
</reference>
<keyword evidence="2" id="KW-1185">Reference proteome</keyword>
<proteinExistence type="predicted"/>
<sequence>MLTEAGSKLENHGRKRLRFRCSYVHDAQKNRQFPGTRRHFVSLKACVVFIDSPSPHCTLRCISRRSAEQACRTYSAFMEDIDHTTRLLAWRIGQGQYPSFNLLLTLRTPYSSLERRAPPSRTLANNEGSRMPSKDMLLLSQSAAVQMAVRKPKILVRYESTVPLPGNQSAVVSRRDVVDR</sequence>
<name>A0A0C3P246_PISTI</name>